<gene>
    <name evidence="1" type="ORF">FRZ03_00520</name>
</gene>
<name>A0A5C6K7M7_9ACTN</name>
<protein>
    <recommendedName>
        <fullName evidence="3">Immunity protein 35</fullName>
    </recommendedName>
</protein>
<dbReference type="EMBL" id="VOGW01000002">
    <property type="protein sequence ID" value="TWV58563.1"/>
    <property type="molecule type" value="Genomic_DNA"/>
</dbReference>
<organism evidence="1 2">
    <name type="scientific">Streptomyces misionensis</name>
    <dbReference type="NCBI Taxonomy" id="67331"/>
    <lineage>
        <taxon>Bacteria</taxon>
        <taxon>Bacillati</taxon>
        <taxon>Actinomycetota</taxon>
        <taxon>Actinomycetes</taxon>
        <taxon>Kitasatosporales</taxon>
        <taxon>Streptomycetaceae</taxon>
        <taxon>Streptomyces</taxon>
    </lineage>
</organism>
<comment type="caution">
    <text evidence="1">The sequence shown here is derived from an EMBL/GenBank/DDBJ whole genome shotgun (WGS) entry which is preliminary data.</text>
</comment>
<reference evidence="1" key="1">
    <citation type="journal article" date="2019" name="Microbiol. Resour. Announc.">
        <title>Draft Genomic Sequences of Streptomyces misionensis and Streptomyces albidoflavus, bacteria applied for phytopathogen biocontrol.</title>
        <authorList>
            <person name="Pylro V."/>
            <person name="Dias A."/>
            <person name="Andreote F."/>
            <person name="Varani A."/>
            <person name="Andreote C."/>
            <person name="Bernardo E."/>
            <person name="Martins T."/>
        </authorList>
    </citation>
    <scope>NUCLEOTIDE SEQUENCE [LARGE SCALE GENOMIC DNA]</scope>
    <source>
        <strain evidence="1">66</strain>
    </source>
</reference>
<evidence type="ECO:0000313" key="2">
    <source>
        <dbReference type="Proteomes" id="UP000320481"/>
    </source>
</evidence>
<dbReference type="AlphaFoldDB" id="A0A5C6K7M7"/>
<accession>A0A5C6K7M7</accession>
<sequence length="88" mass="9710">MLDMEQATRLAQEFLDREVSHEGMTFALVEGERAQVGGKFYFDCQSVAYLRSGDPSDMAIGTGYVCVDGETGRCWLMGAVESAELDLF</sequence>
<evidence type="ECO:0008006" key="3">
    <source>
        <dbReference type="Google" id="ProtNLM"/>
    </source>
</evidence>
<proteinExistence type="predicted"/>
<keyword evidence="2" id="KW-1185">Reference proteome</keyword>
<dbReference type="Proteomes" id="UP000320481">
    <property type="component" value="Unassembled WGS sequence"/>
</dbReference>
<evidence type="ECO:0000313" key="1">
    <source>
        <dbReference type="EMBL" id="TWV58563.1"/>
    </source>
</evidence>